<dbReference type="GO" id="GO:0046872">
    <property type="term" value="F:metal ion binding"/>
    <property type="evidence" value="ECO:0007669"/>
    <property type="project" value="UniProtKB-KW"/>
</dbReference>
<keyword evidence="1" id="KW-0479">Metal-binding</keyword>
<dbReference type="PROSITE" id="PS51379">
    <property type="entry name" value="4FE4S_FER_2"/>
    <property type="match status" value="2"/>
</dbReference>
<dbReference type="SUPFAM" id="SSF140490">
    <property type="entry name" value="Nqo1C-terminal domain-like"/>
    <property type="match status" value="1"/>
</dbReference>
<dbReference type="InterPro" id="IPR037207">
    <property type="entry name" value="Nuop51_4Fe4S-bd_sf"/>
</dbReference>
<sequence>MICEKNAEAIAGVDIEFHKENNCVVSWALKLLEAVFAQTCGKTVFCREGTLQMRKIIKDISEGRGHSEDLDIIIELCKAIKEMADCELSKKAAMSILNSIDEYKDEWDAHIVRKRCPGLICSRLVTFHILGEKCSGCMQCLDKCPEQAISGAKDMIHVIDQDQCSRCGICIDICSNVCGAIVKAGGVKPKTPDSPIPVGTWQAKGLGGLRKGLRK</sequence>
<dbReference type="RefSeq" id="WP_170138131.1">
    <property type="nucleotide sequence ID" value="NZ_QPJT01000012.1"/>
</dbReference>
<accession>A0A369B8M9</accession>
<dbReference type="InterPro" id="IPR017896">
    <property type="entry name" value="4Fe4S_Fe-S-bd"/>
</dbReference>
<dbReference type="InterPro" id="IPR017900">
    <property type="entry name" value="4Fe4S_Fe_S_CS"/>
</dbReference>
<evidence type="ECO:0000256" key="3">
    <source>
        <dbReference type="ARBA" id="ARBA00023014"/>
    </source>
</evidence>
<proteinExistence type="predicted"/>
<keyword evidence="6" id="KW-1185">Reference proteome</keyword>
<name>A0A369B8M9_9FIRM</name>
<dbReference type="GO" id="GO:0051539">
    <property type="term" value="F:4 iron, 4 sulfur cluster binding"/>
    <property type="evidence" value="ECO:0007669"/>
    <property type="project" value="InterPro"/>
</dbReference>
<dbReference type="Proteomes" id="UP000253034">
    <property type="component" value="Unassembled WGS sequence"/>
</dbReference>
<organism evidence="5 6">
    <name type="scientific">Anaerobacterium chartisolvens</name>
    <dbReference type="NCBI Taxonomy" id="1297424"/>
    <lineage>
        <taxon>Bacteria</taxon>
        <taxon>Bacillati</taxon>
        <taxon>Bacillota</taxon>
        <taxon>Clostridia</taxon>
        <taxon>Eubacteriales</taxon>
        <taxon>Oscillospiraceae</taxon>
        <taxon>Anaerobacterium</taxon>
    </lineage>
</organism>
<dbReference type="PROSITE" id="PS00198">
    <property type="entry name" value="4FE4S_FER_1"/>
    <property type="match status" value="1"/>
</dbReference>
<evidence type="ECO:0000256" key="1">
    <source>
        <dbReference type="ARBA" id="ARBA00022723"/>
    </source>
</evidence>
<dbReference type="Gene3D" id="1.20.1440.230">
    <property type="entry name" value="NADH-ubiquinone oxidoreductase 51kDa subunit, iron-sulphur binding domain"/>
    <property type="match status" value="1"/>
</dbReference>
<keyword evidence="2" id="KW-0408">Iron</keyword>
<dbReference type="Gene3D" id="3.30.70.20">
    <property type="match status" value="1"/>
</dbReference>
<evidence type="ECO:0000313" key="6">
    <source>
        <dbReference type="Proteomes" id="UP000253034"/>
    </source>
</evidence>
<evidence type="ECO:0000256" key="2">
    <source>
        <dbReference type="ARBA" id="ARBA00023004"/>
    </source>
</evidence>
<dbReference type="Pfam" id="PF00037">
    <property type="entry name" value="Fer4"/>
    <property type="match status" value="1"/>
</dbReference>
<dbReference type="SMART" id="SM00928">
    <property type="entry name" value="NADH_4Fe-4S"/>
    <property type="match status" value="1"/>
</dbReference>
<keyword evidence="3" id="KW-0411">Iron-sulfur</keyword>
<feature type="domain" description="4Fe-4S ferredoxin-type" evidence="4">
    <location>
        <begin position="155"/>
        <end position="186"/>
    </location>
</feature>
<reference evidence="5 6" key="1">
    <citation type="submission" date="2018-07" db="EMBL/GenBank/DDBJ databases">
        <title>Genomic Encyclopedia of Type Strains, Phase IV (KMG-IV): sequencing the most valuable type-strain genomes for metagenomic binning, comparative biology and taxonomic classification.</title>
        <authorList>
            <person name="Goeker M."/>
        </authorList>
    </citation>
    <scope>NUCLEOTIDE SEQUENCE [LARGE SCALE GENOMIC DNA]</scope>
    <source>
        <strain evidence="5 6">DSM 27016</strain>
    </source>
</reference>
<dbReference type="PANTHER" id="PTHR43578:SF3">
    <property type="entry name" value="NADH-QUINONE OXIDOREDUCTASE SUBUNIT F"/>
    <property type="match status" value="1"/>
</dbReference>
<protein>
    <submittedName>
        <fullName evidence="5">NADH-quinone oxidoreductase subunit F</fullName>
    </submittedName>
</protein>
<feature type="domain" description="4Fe-4S ferredoxin-type" evidence="4">
    <location>
        <begin position="125"/>
        <end position="154"/>
    </location>
</feature>
<dbReference type="Pfam" id="PF10589">
    <property type="entry name" value="NADH_4Fe-4S"/>
    <property type="match status" value="1"/>
</dbReference>
<evidence type="ECO:0000259" key="4">
    <source>
        <dbReference type="PROSITE" id="PS51379"/>
    </source>
</evidence>
<dbReference type="EMBL" id="QPJT01000012">
    <property type="protein sequence ID" value="RCX16024.1"/>
    <property type="molecule type" value="Genomic_DNA"/>
</dbReference>
<evidence type="ECO:0000313" key="5">
    <source>
        <dbReference type="EMBL" id="RCX16024.1"/>
    </source>
</evidence>
<dbReference type="PANTHER" id="PTHR43578">
    <property type="entry name" value="NADH-QUINONE OXIDOREDUCTASE SUBUNIT F"/>
    <property type="match status" value="1"/>
</dbReference>
<comment type="caution">
    <text evidence="5">The sequence shown here is derived from an EMBL/GenBank/DDBJ whole genome shotgun (WGS) entry which is preliminary data.</text>
</comment>
<gene>
    <name evidence="5" type="ORF">DFR58_1125</name>
</gene>
<dbReference type="InterPro" id="IPR019575">
    <property type="entry name" value="Nuop51_4Fe4S-bd"/>
</dbReference>
<dbReference type="AlphaFoldDB" id="A0A369B8M9"/>
<dbReference type="SUPFAM" id="SSF54862">
    <property type="entry name" value="4Fe-4S ferredoxins"/>
    <property type="match status" value="1"/>
</dbReference>